<dbReference type="HOGENOM" id="CLU_736956_0_0_2"/>
<evidence type="ECO:0000313" key="3">
    <source>
        <dbReference type="EMBL" id="AIU70816.1"/>
    </source>
</evidence>
<organism evidence="3 4">
    <name type="scientific">Thermococcus eurythermalis</name>
    <dbReference type="NCBI Taxonomy" id="1505907"/>
    <lineage>
        <taxon>Archaea</taxon>
        <taxon>Methanobacteriati</taxon>
        <taxon>Methanobacteriota</taxon>
        <taxon>Thermococci</taxon>
        <taxon>Thermococcales</taxon>
        <taxon>Thermococcaceae</taxon>
        <taxon>Thermococcus</taxon>
    </lineage>
</organism>
<feature type="domain" description="DUF512" evidence="1">
    <location>
        <begin position="250"/>
        <end position="331"/>
    </location>
</feature>
<dbReference type="SUPFAM" id="SSF102114">
    <property type="entry name" value="Radical SAM enzymes"/>
    <property type="match status" value="1"/>
</dbReference>
<dbReference type="Proteomes" id="UP000029980">
    <property type="component" value="Chromosome"/>
</dbReference>
<dbReference type="OrthoDB" id="84609at2157"/>
<dbReference type="Gene3D" id="3.20.20.70">
    <property type="entry name" value="Aldolase class I"/>
    <property type="match status" value="1"/>
</dbReference>
<proteinExistence type="predicted"/>
<gene>
    <name evidence="3" type="ORF">TEU_11000</name>
</gene>
<dbReference type="InterPro" id="IPR013785">
    <property type="entry name" value="Aldolase_TIM"/>
</dbReference>
<dbReference type="InterPro" id="IPR045375">
    <property type="entry name" value="Put_radical_SAM-like_N"/>
</dbReference>
<accession>A0A097QWJ1</accession>
<dbReference type="KEGG" id="teu:TEU_11000"/>
<evidence type="ECO:0000313" key="4">
    <source>
        <dbReference type="Proteomes" id="UP000029980"/>
    </source>
</evidence>
<name>A0A097QWJ1_9EURY</name>
<dbReference type="InterPro" id="IPR058240">
    <property type="entry name" value="rSAM_sf"/>
</dbReference>
<evidence type="ECO:0000259" key="1">
    <source>
        <dbReference type="Pfam" id="PF04459"/>
    </source>
</evidence>
<dbReference type="Pfam" id="PF04459">
    <property type="entry name" value="DUF512"/>
    <property type="match status" value="1"/>
</dbReference>
<dbReference type="EMBL" id="CP008887">
    <property type="protein sequence ID" value="AIU70816.1"/>
    <property type="molecule type" value="Genomic_DNA"/>
</dbReference>
<dbReference type="RefSeq" id="WP_050003774.1">
    <property type="nucleotide sequence ID" value="NZ_CP008887.1"/>
</dbReference>
<protein>
    <submittedName>
        <fullName evidence="3">Uncharacterized protein</fullName>
    </submittedName>
</protein>
<sequence length="359" mass="40433">MYEFTEDFRLRKITKYELDGVDEREDLVVIPPSSKAGPCGSNCLFCYLRQNPPEMIYKVSFHDTLNDPELEKRIAYVSEHYSELWIRVTDTAGNVGLDEKRIESLHEAGLDEMQISLHTTKKEKRIALMRSPLAGRLIDLLPLAAETFRIIADIILTPGYNVDDVGEIIEDLASMGVAEVRLFPVGVTRYNTNVRPLTKEELIFVKETALDVGKEVGIKVVIPPIFKALLGEFRLDIKPFEIEPEIPTYILTGELAYPELRRVFPRIPVVAVKNEFFGGNIGTAGLLTGRDVLRTVERLPEVDLGVVLLPELMFYGDRTLDGFTRGELVSRILVEKGYMVESALEPAEIPRLLEKVGAL</sequence>
<dbReference type="GeneID" id="25153956"/>
<reference evidence="3 4" key="1">
    <citation type="journal article" date="2015" name="Int. J. Syst. Evol. Microbiol.">
        <title>Thermococcus eurythermalis sp. nov., a conditional piezophilic hyperthermophilic archaeon with a wide temperature range isolated from an oil-immersed chimney in the Guaymas Basin.</title>
        <authorList>
            <person name="Zhao W."/>
            <person name="Zeng X."/>
            <person name="Xiao X."/>
        </authorList>
    </citation>
    <scope>NUCLEOTIDE SEQUENCE [LARGE SCALE GENOMIC DNA]</scope>
    <source>
        <strain evidence="3 4">A501</strain>
    </source>
</reference>
<dbReference type="AlphaFoldDB" id="A0A097QWJ1"/>
<dbReference type="Pfam" id="PF19238">
    <property type="entry name" value="Radical_SAM_2"/>
    <property type="match status" value="1"/>
</dbReference>
<dbReference type="InterPro" id="IPR007549">
    <property type="entry name" value="DUF512"/>
</dbReference>
<feature type="domain" description="Putative radical SAM N-terminal" evidence="2">
    <location>
        <begin position="37"/>
        <end position="173"/>
    </location>
</feature>
<dbReference type="STRING" id="1505907.TEU_11000"/>
<keyword evidence="4" id="KW-1185">Reference proteome</keyword>
<evidence type="ECO:0000259" key="2">
    <source>
        <dbReference type="Pfam" id="PF19238"/>
    </source>
</evidence>